<reference evidence="4" key="2">
    <citation type="submission" date="2024-07" db="EMBL/GenBank/DDBJ databases">
        <title>Two chromosome-level genome assemblies of Korean endemic species Abeliophyllum distichum and Forsythia ovata (Oleaceae).</title>
        <authorList>
            <person name="Mun J.H."/>
        </authorList>
    </citation>
    <scope>NUCLEOTIDE SEQUENCE</scope>
    <source>
        <strain evidence="4">KNKB198505000391</strain>
        <tissue evidence="4">Leaf</tissue>
    </source>
</reference>
<keyword evidence="2" id="KW-0812">Transmembrane</keyword>
<keyword evidence="2" id="KW-0472">Membrane</keyword>
<dbReference type="EMBL" id="JBFOLK010000013">
    <property type="protein sequence ID" value="KAL2467079.1"/>
    <property type="molecule type" value="Genomic_DNA"/>
</dbReference>
<gene>
    <name evidence="3" type="ORF">Adt_42924</name>
    <name evidence="4" type="ORF">Adt_42930</name>
</gene>
<dbReference type="EMBL" id="JBFOLK010000013">
    <property type="protein sequence ID" value="KAL2467073.1"/>
    <property type="molecule type" value="Genomic_DNA"/>
</dbReference>
<evidence type="ECO:0000313" key="5">
    <source>
        <dbReference type="Proteomes" id="UP001604336"/>
    </source>
</evidence>
<protein>
    <submittedName>
        <fullName evidence="4">TPD1 protein1</fullName>
    </submittedName>
</protein>
<evidence type="ECO:0000313" key="4">
    <source>
        <dbReference type="EMBL" id="KAL2467079.1"/>
    </source>
</evidence>
<accession>A0ABD1PVU2</accession>
<comment type="caution">
    <text evidence="4">The sequence shown here is derived from an EMBL/GenBank/DDBJ whole genome shotgun (WGS) entry which is preliminary data.</text>
</comment>
<keyword evidence="2" id="KW-1133">Transmembrane helix</keyword>
<sequence>MKSLICELNLFKVYLVQGFASMLIIVFFVISTYGALEPVKEAVIQEPAAFSKGNYTATARKLLDLSVDEGNGDDNDDGYMNRIGVTCSKDNILVFQGPTTPLPNGIPTYTVDIQNTCTSGSCSISNIHLSCGWFSSARLINPRVFRRIGYDDCLVNDGEPMNPGDCLSFQYANSFQYPLSVSSVACL</sequence>
<evidence type="ECO:0000256" key="2">
    <source>
        <dbReference type="SAM" id="Phobius"/>
    </source>
</evidence>
<dbReference type="PANTHER" id="PTHR33184">
    <property type="entry name" value="PROTEIN TAPETUM DETERMINANT 1-LIKE-RELATED"/>
    <property type="match status" value="1"/>
</dbReference>
<dbReference type="Pfam" id="PF24068">
    <property type="entry name" value="TPD1_C"/>
    <property type="match status" value="1"/>
</dbReference>
<keyword evidence="5" id="KW-1185">Reference proteome</keyword>
<dbReference type="PANTHER" id="PTHR33184:SF61">
    <property type="entry name" value="TPD1 PROTEIN HOMOLOG 1"/>
    <property type="match status" value="1"/>
</dbReference>
<dbReference type="Proteomes" id="UP001604336">
    <property type="component" value="Unassembled WGS sequence"/>
</dbReference>
<proteinExistence type="predicted"/>
<dbReference type="InterPro" id="IPR040361">
    <property type="entry name" value="TPD1"/>
</dbReference>
<reference evidence="5" key="1">
    <citation type="submission" date="2024-07" db="EMBL/GenBank/DDBJ databases">
        <title>Two chromosome-level genome assemblies of Korean endemic species Abeliophyllum distichum and Forsythia ovata (Oleaceae).</title>
        <authorList>
            <person name="Jang H."/>
        </authorList>
    </citation>
    <scope>NUCLEOTIDE SEQUENCE [LARGE SCALE GENOMIC DNA]</scope>
</reference>
<dbReference type="AlphaFoldDB" id="A0ABD1PVU2"/>
<name>A0ABD1PVU2_9LAMI</name>
<feature type="transmembrane region" description="Helical" evidence="2">
    <location>
        <begin position="12"/>
        <end position="36"/>
    </location>
</feature>
<evidence type="ECO:0000313" key="3">
    <source>
        <dbReference type="EMBL" id="KAL2467073.1"/>
    </source>
</evidence>
<evidence type="ECO:0000256" key="1">
    <source>
        <dbReference type="ARBA" id="ARBA00022729"/>
    </source>
</evidence>
<keyword evidence="1" id="KW-0732">Signal</keyword>
<organism evidence="4 5">
    <name type="scientific">Abeliophyllum distichum</name>
    <dbReference type="NCBI Taxonomy" id="126358"/>
    <lineage>
        <taxon>Eukaryota</taxon>
        <taxon>Viridiplantae</taxon>
        <taxon>Streptophyta</taxon>
        <taxon>Embryophyta</taxon>
        <taxon>Tracheophyta</taxon>
        <taxon>Spermatophyta</taxon>
        <taxon>Magnoliopsida</taxon>
        <taxon>eudicotyledons</taxon>
        <taxon>Gunneridae</taxon>
        <taxon>Pentapetalae</taxon>
        <taxon>asterids</taxon>
        <taxon>lamiids</taxon>
        <taxon>Lamiales</taxon>
        <taxon>Oleaceae</taxon>
        <taxon>Forsythieae</taxon>
        <taxon>Abeliophyllum</taxon>
    </lineage>
</organism>